<dbReference type="InterPro" id="IPR054593">
    <property type="entry name" value="Beta-mannosidase-like_N2"/>
</dbReference>
<dbReference type="AlphaFoldDB" id="A0A5J5IWG6"/>
<dbReference type="InterPro" id="IPR006101">
    <property type="entry name" value="Glyco_hydro_2"/>
</dbReference>
<feature type="domain" description="Glycoside hydrolase family 2 immunoglobulin-like beta-sandwich" evidence="4">
    <location>
        <begin position="166"/>
        <end position="266"/>
    </location>
</feature>
<gene>
    <name evidence="9" type="ORF">F6B42_01340</name>
</gene>
<keyword evidence="2 9" id="KW-0378">Hydrolase</keyword>
<dbReference type="Pfam" id="PF18565">
    <property type="entry name" value="Glyco_hydro2_C5"/>
    <property type="match status" value="1"/>
</dbReference>
<proteinExistence type="inferred from homology"/>
<evidence type="ECO:0000313" key="10">
    <source>
        <dbReference type="Proteomes" id="UP000327039"/>
    </source>
</evidence>
<evidence type="ECO:0000259" key="5">
    <source>
        <dbReference type="Pfam" id="PF02836"/>
    </source>
</evidence>
<evidence type="ECO:0000256" key="2">
    <source>
        <dbReference type="ARBA" id="ARBA00022801"/>
    </source>
</evidence>
<comment type="similarity">
    <text evidence="1">Belongs to the glycosyl hydrolase 2 family.</text>
</comment>
<dbReference type="PANTHER" id="PTHR42732">
    <property type="entry name" value="BETA-GALACTOSIDASE"/>
    <property type="match status" value="1"/>
</dbReference>
<dbReference type="OrthoDB" id="9762066at2"/>
<organism evidence="9 10">
    <name type="scientific">Microbacterium radiodurans</name>
    <dbReference type="NCBI Taxonomy" id="661398"/>
    <lineage>
        <taxon>Bacteria</taxon>
        <taxon>Bacillati</taxon>
        <taxon>Actinomycetota</taxon>
        <taxon>Actinomycetes</taxon>
        <taxon>Micrococcales</taxon>
        <taxon>Microbacteriaceae</taxon>
        <taxon>Microbacterium</taxon>
    </lineage>
</organism>
<keyword evidence="10" id="KW-1185">Reference proteome</keyword>
<dbReference type="EMBL" id="VYRZ01000001">
    <property type="protein sequence ID" value="KAA9089172.1"/>
    <property type="molecule type" value="Genomic_DNA"/>
</dbReference>
<dbReference type="RefSeq" id="WP_150417788.1">
    <property type="nucleotide sequence ID" value="NZ_VYRZ01000001.1"/>
</dbReference>
<dbReference type="Pfam" id="PF16355">
    <property type="entry name" value="DUF4982"/>
    <property type="match status" value="1"/>
</dbReference>
<dbReference type="PANTHER" id="PTHR42732:SF1">
    <property type="entry name" value="BETA-MANNOSIDASE"/>
    <property type="match status" value="1"/>
</dbReference>
<feature type="domain" description="Beta-mannosidase-like galactose-binding" evidence="8">
    <location>
        <begin position="60"/>
        <end position="129"/>
    </location>
</feature>
<dbReference type="SUPFAM" id="SSF49303">
    <property type="entry name" value="beta-Galactosidase/glucuronidase domain"/>
    <property type="match status" value="1"/>
</dbReference>
<reference evidence="10" key="1">
    <citation type="submission" date="2019-09" db="EMBL/GenBank/DDBJ databases">
        <title>Mumia zhuanghuii sp. nov. isolated from the intestinal contents of plateau pika (Ochotona curzoniae) in the Qinghai-Tibet plateau of China.</title>
        <authorList>
            <person name="Tian Z."/>
        </authorList>
    </citation>
    <scope>NUCLEOTIDE SEQUENCE [LARGE SCALE GENOMIC DNA]</scope>
    <source>
        <strain evidence="10">DSM 25564</strain>
    </source>
</reference>
<evidence type="ECO:0000256" key="3">
    <source>
        <dbReference type="ARBA" id="ARBA00023295"/>
    </source>
</evidence>
<evidence type="ECO:0000256" key="1">
    <source>
        <dbReference type="ARBA" id="ARBA00007401"/>
    </source>
</evidence>
<dbReference type="InterPro" id="IPR013783">
    <property type="entry name" value="Ig-like_fold"/>
</dbReference>
<dbReference type="InterPro" id="IPR008979">
    <property type="entry name" value="Galactose-bd-like_sf"/>
</dbReference>
<dbReference type="SUPFAM" id="SSF49785">
    <property type="entry name" value="Galactose-binding domain-like"/>
    <property type="match status" value="1"/>
</dbReference>
<dbReference type="Pfam" id="PF22666">
    <property type="entry name" value="Glyco_hydro_2_N2"/>
    <property type="match status" value="1"/>
</dbReference>
<dbReference type="InterPro" id="IPR017853">
    <property type="entry name" value="GH"/>
</dbReference>
<feature type="domain" description="DUF4982" evidence="6">
    <location>
        <begin position="633"/>
        <end position="691"/>
    </location>
</feature>
<dbReference type="InterPro" id="IPR006103">
    <property type="entry name" value="Glyco_hydro_2_cat"/>
</dbReference>
<sequence>MLRTSWNDGWQFGPLVSVHEAIRVAAPSENVVTLPHDALLADGRAAEGSGGPQNGYFLGGRWSYEKQFDAPEVWERTRVAVQFEGVYRDATVYVNGAFAGQWANGYSGFLVDITPFLNFGQSNTIRVDAQAGDDSRWYSGGGIYRPVHLIVGDLVRVVPQTLRISTPDLDSDLATVITRAEIVNDEPITRTLDVRVDITDGDGVAVAGERGRITLRSGETLPVQLRAYIREPRLWDLDTPNLYTATITVSHDDDVLDADHTTFGVRSLSVDPVRGLRLNGRTVKLRGAAVHHDNGILGAAEFADAALRRAVKLKAAGFNAVRSSHNPLSVAMLDACDRLGLLVMDEAFDMWTVPKSGDDYSRRFPEWWERDIDALVAKDFNHPSVIIYSIGNEIIEAGTTHGARWGRLLAERVRALDPTRITTHALQGMYIARDKIPELRAEVDSDSTVIKGLNDYLGQVTQLMERVMASDLVGERLLEPASTLDVVGLNYGDSRYAVDRTDFPNRVYFGSESFPTRIDEIWRIVTDNDNVLGDFTWTGWDFLGEVGTGRHVYPEDAQVHRAPYPWIAAVCGDIDLIGDRKPMSFYREVVFGLTDVPYVAARLPRADRFVIEPKAWTWSDVTPSWTWETAEETPIHVEAYSTGDEVAFILNGEEVSRGPVGQKRPFLIETEIPYRVGTLEAVAYRNGTELARNILATAGAASHIRIDADSDELRGGSGGLVHLEISLVDESGVRCFGPDTQLEVSLTGPAVLQGLGSANPVTEDDFRSSETMTYRGRALAVIRGTGAAGPITVTVHAVGYPDTIVSLAATGDSARS</sequence>
<dbReference type="InterPro" id="IPR051913">
    <property type="entry name" value="GH2_Domain-Containing"/>
</dbReference>
<dbReference type="PRINTS" id="PR00132">
    <property type="entry name" value="GLHYDRLASE2"/>
</dbReference>
<evidence type="ECO:0000259" key="6">
    <source>
        <dbReference type="Pfam" id="PF16355"/>
    </source>
</evidence>
<dbReference type="InterPro" id="IPR006102">
    <property type="entry name" value="Ig-like_GH2"/>
</dbReference>
<name>A0A5J5IWG6_9MICO</name>
<dbReference type="Gene3D" id="3.20.20.80">
    <property type="entry name" value="Glycosidases"/>
    <property type="match status" value="1"/>
</dbReference>
<protein>
    <submittedName>
        <fullName evidence="9">Glycoside hydrolase family 2 protein</fullName>
    </submittedName>
</protein>
<evidence type="ECO:0000313" key="9">
    <source>
        <dbReference type="EMBL" id="KAA9089172.1"/>
    </source>
</evidence>
<accession>A0A5J5IWG6</accession>
<keyword evidence="3" id="KW-0326">Glycosidase</keyword>
<dbReference type="GO" id="GO:0004553">
    <property type="term" value="F:hydrolase activity, hydrolyzing O-glycosyl compounds"/>
    <property type="evidence" value="ECO:0007669"/>
    <property type="project" value="InterPro"/>
</dbReference>
<dbReference type="InterPro" id="IPR040605">
    <property type="entry name" value="Glyco_hydro2_dom5"/>
</dbReference>
<evidence type="ECO:0000259" key="7">
    <source>
        <dbReference type="Pfam" id="PF18565"/>
    </source>
</evidence>
<dbReference type="Pfam" id="PF00703">
    <property type="entry name" value="Glyco_hydro_2"/>
    <property type="match status" value="1"/>
</dbReference>
<dbReference type="Gene3D" id="2.60.120.260">
    <property type="entry name" value="Galactose-binding domain-like"/>
    <property type="match status" value="1"/>
</dbReference>
<evidence type="ECO:0000259" key="4">
    <source>
        <dbReference type="Pfam" id="PF00703"/>
    </source>
</evidence>
<dbReference type="InterPro" id="IPR036156">
    <property type="entry name" value="Beta-gal/glucu_dom_sf"/>
</dbReference>
<comment type="caution">
    <text evidence="9">The sequence shown here is derived from an EMBL/GenBank/DDBJ whole genome shotgun (WGS) entry which is preliminary data.</text>
</comment>
<feature type="domain" description="Glycoside hydrolase family 2" evidence="7">
    <location>
        <begin position="704"/>
        <end position="801"/>
    </location>
</feature>
<dbReference type="InterPro" id="IPR032311">
    <property type="entry name" value="DUF4982"/>
</dbReference>
<dbReference type="GO" id="GO:0005975">
    <property type="term" value="P:carbohydrate metabolic process"/>
    <property type="evidence" value="ECO:0007669"/>
    <property type="project" value="InterPro"/>
</dbReference>
<feature type="domain" description="Glycoside hydrolase family 2 catalytic" evidence="5">
    <location>
        <begin position="276"/>
        <end position="456"/>
    </location>
</feature>
<dbReference type="Gene3D" id="2.60.40.10">
    <property type="entry name" value="Immunoglobulins"/>
    <property type="match status" value="3"/>
</dbReference>
<dbReference type="Pfam" id="PF02836">
    <property type="entry name" value="Glyco_hydro_2_C"/>
    <property type="match status" value="1"/>
</dbReference>
<dbReference type="Proteomes" id="UP000327039">
    <property type="component" value="Unassembled WGS sequence"/>
</dbReference>
<dbReference type="SUPFAM" id="SSF51445">
    <property type="entry name" value="(Trans)glycosidases"/>
    <property type="match status" value="1"/>
</dbReference>
<evidence type="ECO:0000259" key="8">
    <source>
        <dbReference type="Pfam" id="PF22666"/>
    </source>
</evidence>